<evidence type="ECO:0000313" key="4">
    <source>
        <dbReference type="EMBL" id="CAD7284093.1"/>
    </source>
</evidence>
<dbReference type="EMBL" id="OA888959">
    <property type="protein sequence ID" value="CAD7284093.1"/>
    <property type="molecule type" value="Genomic_DNA"/>
</dbReference>
<feature type="DNA-binding region" description="HMG box" evidence="1">
    <location>
        <begin position="247"/>
        <end position="315"/>
    </location>
</feature>
<keyword evidence="5" id="KW-1185">Reference proteome</keyword>
<feature type="region of interest" description="Disordered" evidence="2">
    <location>
        <begin position="129"/>
        <end position="165"/>
    </location>
</feature>
<organism evidence="4">
    <name type="scientific">Notodromas monacha</name>
    <dbReference type="NCBI Taxonomy" id="399045"/>
    <lineage>
        <taxon>Eukaryota</taxon>
        <taxon>Metazoa</taxon>
        <taxon>Ecdysozoa</taxon>
        <taxon>Arthropoda</taxon>
        <taxon>Crustacea</taxon>
        <taxon>Oligostraca</taxon>
        <taxon>Ostracoda</taxon>
        <taxon>Podocopa</taxon>
        <taxon>Podocopida</taxon>
        <taxon>Cypridocopina</taxon>
        <taxon>Cypridoidea</taxon>
        <taxon>Cyprididae</taxon>
        <taxon>Notodromas</taxon>
    </lineage>
</organism>
<dbReference type="OrthoDB" id="10254304at2759"/>
<evidence type="ECO:0000259" key="3">
    <source>
        <dbReference type="PROSITE" id="PS50118"/>
    </source>
</evidence>
<dbReference type="GO" id="GO:0005634">
    <property type="term" value="C:nucleus"/>
    <property type="evidence" value="ECO:0007669"/>
    <property type="project" value="UniProtKB-UniRule"/>
</dbReference>
<proteinExistence type="predicted"/>
<evidence type="ECO:0000256" key="2">
    <source>
        <dbReference type="SAM" id="MobiDB-lite"/>
    </source>
</evidence>
<keyword evidence="1" id="KW-0539">Nucleus</keyword>
<dbReference type="PROSITE" id="PS50118">
    <property type="entry name" value="HMG_BOX_2"/>
    <property type="match status" value="1"/>
</dbReference>
<name>A0A7R9C157_9CRUS</name>
<reference evidence="4" key="1">
    <citation type="submission" date="2020-11" db="EMBL/GenBank/DDBJ databases">
        <authorList>
            <person name="Tran Van P."/>
        </authorList>
    </citation>
    <scope>NUCLEOTIDE SEQUENCE</scope>
</reference>
<dbReference type="GO" id="GO:0003677">
    <property type="term" value="F:DNA binding"/>
    <property type="evidence" value="ECO:0007669"/>
    <property type="project" value="UniProtKB-UniRule"/>
</dbReference>
<dbReference type="InterPro" id="IPR009071">
    <property type="entry name" value="HMG_box_dom"/>
</dbReference>
<evidence type="ECO:0000256" key="1">
    <source>
        <dbReference type="PROSITE-ProRule" id="PRU00267"/>
    </source>
</evidence>
<dbReference type="Proteomes" id="UP000678499">
    <property type="component" value="Unassembled WGS sequence"/>
</dbReference>
<protein>
    <recommendedName>
        <fullName evidence="3">HMG box domain-containing protein</fullName>
    </recommendedName>
</protein>
<dbReference type="InterPro" id="IPR036910">
    <property type="entry name" value="HMG_box_dom_sf"/>
</dbReference>
<keyword evidence="1" id="KW-0238">DNA-binding</keyword>
<gene>
    <name evidence="4" type="ORF">NMOB1V02_LOCUS11701</name>
</gene>
<feature type="domain" description="HMG box" evidence="3">
    <location>
        <begin position="247"/>
        <end position="315"/>
    </location>
</feature>
<accession>A0A7R9C157</accession>
<evidence type="ECO:0000313" key="5">
    <source>
        <dbReference type="Proteomes" id="UP000678499"/>
    </source>
</evidence>
<sequence length="454" mass="50943">QIKVECCLPKRVDAQNLEKLVTRSNDSRFFVFVNKRAVKMPEIRKAKVLSKMEKLLEDFYGPLLMTSRTGESITPPSIPASVDSILETTTEELNDSCCVEPISPPAVITKSLPAKPGQKRGLDEIVQKSTARVEQPHQLQKPQEPQPPPKKPKPMTEFFTPPDSELDALLSDGEDDLFGQVPMMLEESKMDEEPVVLDAVAWAEGKTFPESQEPVKIFCPKPSETSVDRKLSNVSKSGSVLVGGKILNKPLTAREMYEKETRRKIVSQRQNVSLYDLEKSVTEGWKALDQSQRSAYEEKSQLLANDFKSRVLKLKTNPLPPSPKITGYVQSFKREPVKTAELKMEVQFDLDAIRSHAPEVPKPDLGLQVIGQLQNGFWVVRSQRNIIALLNHHRFDFLLKQEEVCERMKTSPETSSRVELLAQLILAEQLNIHVPAAVCPSGNPCVVVLFAMLP</sequence>
<dbReference type="SUPFAM" id="SSF47095">
    <property type="entry name" value="HMG-box"/>
    <property type="match status" value="1"/>
</dbReference>
<dbReference type="Gene3D" id="1.10.30.10">
    <property type="entry name" value="High mobility group box domain"/>
    <property type="match status" value="1"/>
</dbReference>
<dbReference type="AlphaFoldDB" id="A0A7R9C157"/>
<dbReference type="Pfam" id="PF09011">
    <property type="entry name" value="HMG_box_2"/>
    <property type="match status" value="1"/>
</dbReference>
<dbReference type="EMBL" id="CAJPEX010006922">
    <property type="protein sequence ID" value="CAG0924245.1"/>
    <property type="molecule type" value="Genomic_DNA"/>
</dbReference>
<feature type="non-terminal residue" evidence="4">
    <location>
        <position position="1"/>
    </location>
</feature>